<organism evidence="1 2">
    <name type="scientific">Melastoma candidum</name>
    <dbReference type="NCBI Taxonomy" id="119954"/>
    <lineage>
        <taxon>Eukaryota</taxon>
        <taxon>Viridiplantae</taxon>
        <taxon>Streptophyta</taxon>
        <taxon>Embryophyta</taxon>
        <taxon>Tracheophyta</taxon>
        <taxon>Spermatophyta</taxon>
        <taxon>Magnoliopsida</taxon>
        <taxon>eudicotyledons</taxon>
        <taxon>Gunneridae</taxon>
        <taxon>Pentapetalae</taxon>
        <taxon>rosids</taxon>
        <taxon>malvids</taxon>
        <taxon>Myrtales</taxon>
        <taxon>Melastomataceae</taxon>
        <taxon>Melastomatoideae</taxon>
        <taxon>Melastomateae</taxon>
        <taxon>Melastoma</taxon>
    </lineage>
</organism>
<comment type="caution">
    <text evidence="1">The sequence shown here is derived from an EMBL/GenBank/DDBJ whole genome shotgun (WGS) entry which is preliminary data.</text>
</comment>
<keyword evidence="2" id="KW-1185">Reference proteome</keyword>
<dbReference type="Proteomes" id="UP001057402">
    <property type="component" value="Chromosome 6"/>
</dbReference>
<gene>
    <name evidence="1" type="ORF">MLD38_023292</name>
</gene>
<accession>A0ACB9QN88</accession>
<evidence type="ECO:0000313" key="1">
    <source>
        <dbReference type="EMBL" id="KAI4367569.1"/>
    </source>
</evidence>
<sequence>MGMLLSIVDGVRSVVSTLWYLQELRFALIFEDVSSLVISIMVEAVSCFVAKGRRILERRGKERREGEDGWECVGFGVGSEIWTDDIGGVVFDGGKLMVGLNSHPSWNIPLKNCVKLTVGRTKSKKLPPGQERLSVYSEILGRLGVNLEEYDADTFYWREQVQHYWELLGVTQTDIRNVMDMNAVFGGLAAALNAWPVWVMNVVPATLSDTLSAIYDRGLIGAYHDWCEPFSTYPRTYDLLHASYLFSHYGKGKEGCSLEDIILEMDRILRPEGFAIIRDQEPITRRIQDLTPKFLWDVKSRSLENKEKQLETVLICRKKFWAIA</sequence>
<evidence type="ECO:0000313" key="2">
    <source>
        <dbReference type="Proteomes" id="UP001057402"/>
    </source>
</evidence>
<dbReference type="EMBL" id="CM042885">
    <property type="protein sequence ID" value="KAI4367569.1"/>
    <property type="molecule type" value="Genomic_DNA"/>
</dbReference>
<protein>
    <submittedName>
        <fullName evidence="1">Uncharacterized protein</fullName>
    </submittedName>
</protein>
<reference evidence="2" key="1">
    <citation type="journal article" date="2023" name="Front. Plant Sci.">
        <title>Chromosomal-level genome assembly of Melastoma candidum provides insights into trichome evolution.</title>
        <authorList>
            <person name="Zhong Y."/>
            <person name="Wu W."/>
            <person name="Sun C."/>
            <person name="Zou P."/>
            <person name="Liu Y."/>
            <person name="Dai S."/>
            <person name="Zhou R."/>
        </authorList>
    </citation>
    <scope>NUCLEOTIDE SEQUENCE [LARGE SCALE GENOMIC DNA]</scope>
</reference>
<name>A0ACB9QN88_9MYRT</name>
<proteinExistence type="predicted"/>